<comment type="caution">
    <text evidence="1">The sequence shown here is derived from an EMBL/GenBank/DDBJ whole genome shotgun (WGS) entry which is preliminary data.</text>
</comment>
<dbReference type="EMBL" id="JBHUHQ010000006">
    <property type="protein sequence ID" value="MFD2043332.1"/>
    <property type="molecule type" value="Genomic_DNA"/>
</dbReference>
<reference evidence="2" key="1">
    <citation type="journal article" date="2019" name="Int. J. Syst. Evol. Microbiol.">
        <title>The Global Catalogue of Microorganisms (GCM) 10K type strain sequencing project: providing services to taxonomists for standard genome sequencing and annotation.</title>
        <authorList>
            <consortium name="The Broad Institute Genomics Platform"/>
            <consortium name="The Broad Institute Genome Sequencing Center for Infectious Disease"/>
            <person name="Wu L."/>
            <person name="Ma J."/>
        </authorList>
    </citation>
    <scope>NUCLEOTIDE SEQUENCE [LARGE SCALE GENOMIC DNA]</scope>
    <source>
        <strain evidence="2">R28</strain>
    </source>
</reference>
<protein>
    <submittedName>
        <fullName evidence="1">YugN family protein</fullName>
    </submittedName>
</protein>
<dbReference type="InterPro" id="IPR036491">
    <property type="entry name" value="YugN-like_sf"/>
</dbReference>
<dbReference type="Proteomes" id="UP001597383">
    <property type="component" value="Unassembled WGS sequence"/>
</dbReference>
<name>A0ABW4VYF2_9BACI</name>
<sequence length="145" mass="16324">MITLIQLDTDIEGRTAHFGDMMNIAKHNGFGLCGSWEYDSGFFDSIVWREGGETIYVRVPFHVLKGQLDRPDAILEFKKPFVIKHVVHIGLDQGENSLLAATGINQFQEPLDKDGQIRNKTKWEEVGEQAVNQLARNIPANKSIS</sequence>
<dbReference type="RefSeq" id="WP_377555059.1">
    <property type="nucleotide sequence ID" value="NZ_JBHUHQ010000006.1"/>
</dbReference>
<keyword evidence="2" id="KW-1185">Reference proteome</keyword>
<organism evidence="1 2">
    <name type="scientific">Ornithinibacillus salinisoli</name>
    <dbReference type="NCBI Taxonomy" id="1848459"/>
    <lineage>
        <taxon>Bacteria</taxon>
        <taxon>Bacillati</taxon>
        <taxon>Bacillota</taxon>
        <taxon>Bacilli</taxon>
        <taxon>Bacillales</taxon>
        <taxon>Bacillaceae</taxon>
        <taxon>Ornithinibacillus</taxon>
    </lineage>
</organism>
<dbReference type="SUPFAM" id="SSF160755">
    <property type="entry name" value="YugN-like"/>
    <property type="match status" value="1"/>
</dbReference>
<proteinExistence type="predicted"/>
<accession>A0ABW4VYF2</accession>
<evidence type="ECO:0000313" key="1">
    <source>
        <dbReference type="EMBL" id="MFD2043332.1"/>
    </source>
</evidence>
<dbReference type="Gene3D" id="3.30.310.100">
    <property type="entry name" value="YugN-like"/>
    <property type="match status" value="1"/>
</dbReference>
<dbReference type="Pfam" id="PF08868">
    <property type="entry name" value="YugN"/>
    <property type="match status" value="1"/>
</dbReference>
<dbReference type="InterPro" id="IPR014967">
    <property type="entry name" value="Uncharacterised_YugN-like"/>
</dbReference>
<evidence type="ECO:0000313" key="2">
    <source>
        <dbReference type="Proteomes" id="UP001597383"/>
    </source>
</evidence>
<gene>
    <name evidence="1" type="ORF">ACFSJF_03415</name>
</gene>